<dbReference type="PANTHER" id="PTHR45784">
    <property type="entry name" value="C-TYPE LECTIN DOMAIN FAMILY 20 MEMBER A-RELATED"/>
    <property type="match status" value="1"/>
</dbReference>
<keyword evidence="3" id="KW-1185">Reference proteome</keyword>
<dbReference type="AlphaFoldDB" id="A0AAW1DWS7"/>
<proteinExistence type="predicted"/>
<accession>A0AAW1DWS7</accession>
<evidence type="ECO:0000256" key="1">
    <source>
        <dbReference type="SAM" id="SignalP"/>
    </source>
</evidence>
<organism evidence="2 3">
    <name type="scientific">Zoarces viviparus</name>
    <name type="common">Viviparous eelpout</name>
    <name type="synonym">Blennius viviparus</name>
    <dbReference type="NCBI Taxonomy" id="48416"/>
    <lineage>
        <taxon>Eukaryota</taxon>
        <taxon>Metazoa</taxon>
        <taxon>Chordata</taxon>
        <taxon>Craniata</taxon>
        <taxon>Vertebrata</taxon>
        <taxon>Euteleostomi</taxon>
        <taxon>Actinopterygii</taxon>
        <taxon>Neopterygii</taxon>
        <taxon>Teleostei</taxon>
        <taxon>Neoteleostei</taxon>
        <taxon>Acanthomorphata</taxon>
        <taxon>Eupercaria</taxon>
        <taxon>Perciformes</taxon>
        <taxon>Cottioidei</taxon>
        <taxon>Zoarcales</taxon>
        <taxon>Zoarcidae</taxon>
        <taxon>Zoarcinae</taxon>
        <taxon>Zoarces</taxon>
    </lineage>
</organism>
<name>A0AAW1DWS7_ZOAVI</name>
<feature type="chain" id="PRO_5043530794" description="C-type lectin domain-containing protein" evidence="1">
    <location>
        <begin position="20"/>
        <end position="180"/>
    </location>
</feature>
<dbReference type="Gene3D" id="3.10.100.10">
    <property type="entry name" value="Mannose-Binding Protein A, subunit A"/>
    <property type="match status" value="1"/>
</dbReference>
<dbReference type="EMBL" id="JBCEZU010000586">
    <property type="protein sequence ID" value="KAK9514751.1"/>
    <property type="molecule type" value="Genomic_DNA"/>
</dbReference>
<evidence type="ECO:0008006" key="4">
    <source>
        <dbReference type="Google" id="ProtNLM"/>
    </source>
</evidence>
<dbReference type="PANTHER" id="PTHR45784:SF3">
    <property type="entry name" value="C-TYPE LECTIN DOMAIN FAMILY 4 MEMBER K-LIKE-RELATED"/>
    <property type="match status" value="1"/>
</dbReference>
<keyword evidence="1" id="KW-0732">Signal</keyword>
<evidence type="ECO:0000313" key="2">
    <source>
        <dbReference type="EMBL" id="KAK9514751.1"/>
    </source>
</evidence>
<dbReference type="InterPro" id="IPR016187">
    <property type="entry name" value="CTDL_fold"/>
</dbReference>
<dbReference type="InterPro" id="IPR016186">
    <property type="entry name" value="C-type_lectin-like/link_sf"/>
</dbReference>
<sequence length="180" mass="20147">MDKLLLSIVVMSGLCAVSSERRFHLVPELKTMTEAQRHCRETYSDLATIRDMEDVNTLNTMLQSSPMVDGSSFDPGKDRWTERARMKYCWYGCGTVDLNGEIDIVRLDGHLEDASNVGAVEGELYLCGYYTGADQIITKESLEMDAADNVWTVVERRAAVHDGYDVCLVANLNPRDLITA</sequence>
<dbReference type="SUPFAM" id="SSF56436">
    <property type="entry name" value="C-type lectin-like"/>
    <property type="match status" value="1"/>
</dbReference>
<evidence type="ECO:0000313" key="3">
    <source>
        <dbReference type="Proteomes" id="UP001488805"/>
    </source>
</evidence>
<feature type="signal peptide" evidence="1">
    <location>
        <begin position="1"/>
        <end position="19"/>
    </location>
</feature>
<protein>
    <recommendedName>
        <fullName evidence="4">C-type lectin domain-containing protein</fullName>
    </recommendedName>
</protein>
<gene>
    <name evidence="2" type="ORF">VZT92_025441</name>
</gene>
<dbReference type="Proteomes" id="UP001488805">
    <property type="component" value="Unassembled WGS sequence"/>
</dbReference>
<comment type="caution">
    <text evidence="2">The sequence shown here is derived from an EMBL/GenBank/DDBJ whole genome shotgun (WGS) entry which is preliminary data.</text>
</comment>
<reference evidence="2 3" key="1">
    <citation type="journal article" date="2024" name="Genome Biol. Evol.">
        <title>Chromosome-level genome assembly of the viviparous eelpout Zoarces viviparus.</title>
        <authorList>
            <person name="Fuhrmann N."/>
            <person name="Brasseur M.V."/>
            <person name="Bakowski C.E."/>
            <person name="Podsiadlowski L."/>
            <person name="Prost S."/>
            <person name="Krehenwinkel H."/>
            <person name="Mayer C."/>
        </authorList>
    </citation>
    <scope>NUCLEOTIDE SEQUENCE [LARGE SCALE GENOMIC DNA]</scope>
    <source>
        <strain evidence="2">NO-MEL_2022_Ind0_liver</strain>
    </source>
</reference>